<evidence type="ECO:0000313" key="2">
    <source>
        <dbReference type="Proteomes" id="UP000681967"/>
    </source>
</evidence>
<dbReference type="Proteomes" id="UP000681967">
    <property type="component" value="Unassembled WGS sequence"/>
</dbReference>
<name>A0A8S3E672_9BILA</name>
<comment type="caution">
    <text evidence="1">The sequence shown here is derived from an EMBL/GenBank/DDBJ whole genome shotgun (WGS) entry which is preliminary data.</text>
</comment>
<evidence type="ECO:0000313" key="1">
    <source>
        <dbReference type="EMBL" id="CAF5054113.1"/>
    </source>
</evidence>
<proteinExistence type="predicted"/>
<reference evidence="1" key="1">
    <citation type="submission" date="2021-02" db="EMBL/GenBank/DDBJ databases">
        <authorList>
            <person name="Nowell W R."/>
        </authorList>
    </citation>
    <scope>NUCLEOTIDE SEQUENCE</scope>
</reference>
<dbReference type="EMBL" id="CAJOBH010226784">
    <property type="protein sequence ID" value="CAF5054113.1"/>
    <property type="molecule type" value="Genomic_DNA"/>
</dbReference>
<accession>A0A8S3E672</accession>
<organism evidence="1 2">
    <name type="scientific">Rotaria magnacalcarata</name>
    <dbReference type="NCBI Taxonomy" id="392030"/>
    <lineage>
        <taxon>Eukaryota</taxon>
        <taxon>Metazoa</taxon>
        <taxon>Spiralia</taxon>
        <taxon>Gnathifera</taxon>
        <taxon>Rotifera</taxon>
        <taxon>Eurotatoria</taxon>
        <taxon>Bdelloidea</taxon>
        <taxon>Philodinida</taxon>
        <taxon>Philodinidae</taxon>
        <taxon>Rotaria</taxon>
    </lineage>
</organism>
<sequence length="124" mass="14394">MANVDETIYLACRRALGLDGSSEISGLLSNVQDIETLTEHVINVVRTKMREQNTNRNYLWIQHAPRMYTINKLLKKMVEFQPSLAKPFAEGLLQHPRMNFTLPALIWNSAMDLLQFLVRFPDYK</sequence>
<protein>
    <submittedName>
        <fullName evidence="1">Uncharacterized protein</fullName>
    </submittedName>
</protein>
<gene>
    <name evidence="1" type="ORF">BYL167_LOCUS58449</name>
</gene>
<dbReference type="AlphaFoldDB" id="A0A8S3E672"/>
<feature type="non-terminal residue" evidence="1">
    <location>
        <position position="1"/>
    </location>
</feature>